<evidence type="ECO:0000256" key="2">
    <source>
        <dbReference type="ARBA" id="ARBA00022679"/>
    </source>
</evidence>
<dbReference type="AlphaFoldDB" id="A0AB34AIF6"/>
<dbReference type="RefSeq" id="WP_073344308.1">
    <property type="nucleotide sequence ID" value="NZ_BKAW01000008.1"/>
</dbReference>
<evidence type="ECO:0000256" key="5">
    <source>
        <dbReference type="RuleBase" id="RU367021"/>
    </source>
</evidence>
<comment type="similarity">
    <text evidence="1 5">Belongs to the transferase hexapeptide repeat family.</text>
</comment>
<keyword evidence="4 5" id="KW-0012">Acyltransferase</keyword>
<organism evidence="7 8">
    <name type="scientific">Staphylococcus ureilyticus</name>
    <name type="common">Staphylococcus cohnii subsp. urealyticus</name>
    <dbReference type="NCBI Taxonomy" id="94138"/>
    <lineage>
        <taxon>Bacteria</taxon>
        <taxon>Bacillati</taxon>
        <taxon>Bacillota</taxon>
        <taxon>Bacilli</taxon>
        <taxon>Bacillales</taxon>
        <taxon>Staphylococcaceae</taxon>
        <taxon>Staphylococcus</taxon>
        <taxon>Staphylococcus cohnii species complex</taxon>
    </lineage>
</organism>
<dbReference type="EMBL" id="BKAW01000008">
    <property type="protein sequence ID" value="GEQ03260.1"/>
    <property type="molecule type" value="Genomic_DNA"/>
</dbReference>
<dbReference type="FunFam" id="2.160.10.10:FF:000008">
    <property type="entry name" value="Maltose O-acetyltransferase"/>
    <property type="match status" value="1"/>
</dbReference>
<dbReference type="Pfam" id="PF12464">
    <property type="entry name" value="Mac"/>
    <property type="match status" value="1"/>
</dbReference>
<evidence type="ECO:0000256" key="1">
    <source>
        <dbReference type="ARBA" id="ARBA00007274"/>
    </source>
</evidence>
<feature type="domain" description="Maltose/galactoside acetyltransferase" evidence="6">
    <location>
        <begin position="4"/>
        <end position="59"/>
    </location>
</feature>
<keyword evidence="3" id="KW-0677">Repeat</keyword>
<proteinExistence type="inferred from homology"/>
<gene>
    <name evidence="7" type="ORF">SCO02_17010</name>
</gene>
<dbReference type="GO" id="GO:0008870">
    <property type="term" value="F:galactoside O-acetyltransferase activity"/>
    <property type="evidence" value="ECO:0007669"/>
    <property type="project" value="TreeGrafter"/>
</dbReference>
<dbReference type="EC" id="2.3.1.-" evidence="5"/>
<dbReference type="Gene3D" id="2.160.10.10">
    <property type="entry name" value="Hexapeptide repeat proteins"/>
    <property type="match status" value="1"/>
</dbReference>
<keyword evidence="8" id="KW-1185">Reference proteome</keyword>
<sequence length="190" mass="21040">MREKEKMLAGQWYDANYDENLDKERNIAKDLCFELNQTKPSNKAKRQTILKTLLHAEPNNLELLSPFYVDYGYNLFLGEQVFINHDCYFMDGGKIFVGNHVFIGPKCGFYTAIHPLAYQDRNQGLEQALPIHIGDDVWIGANVIVLPGVTIGNGSVIGAGSVVSKDIPENVVAVGSPAKPIKTIENNAST</sequence>
<evidence type="ECO:0000256" key="4">
    <source>
        <dbReference type="ARBA" id="ARBA00023315"/>
    </source>
</evidence>
<dbReference type="PANTHER" id="PTHR43017:SF1">
    <property type="entry name" value="ACETYLTRANSFERASE YJL218W-RELATED"/>
    <property type="match status" value="1"/>
</dbReference>
<dbReference type="Proteomes" id="UP000321839">
    <property type="component" value="Unassembled WGS sequence"/>
</dbReference>
<dbReference type="Pfam" id="PF00132">
    <property type="entry name" value="Hexapep"/>
    <property type="match status" value="1"/>
</dbReference>
<keyword evidence="2 5" id="KW-0808">Transferase</keyword>
<dbReference type="PROSITE" id="PS00101">
    <property type="entry name" value="HEXAPEP_TRANSFERASES"/>
    <property type="match status" value="1"/>
</dbReference>
<dbReference type="SMART" id="SM01266">
    <property type="entry name" value="Mac"/>
    <property type="match status" value="1"/>
</dbReference>
<evidence type="ECO:0000313" key="8">
    <source>
        <dbReference type="Proteomes" id="UP000321839"/>
    </source>
</evidence>
<protein>
    <recommendedName>
        <fullName evidence="5">Acetyltransferase</fullName>
        <ecNumber evidence="5">2.3.1.-</ecNumber>
    </recommendedName>
</protein>
<dbReference type="CDD" id="cd03357">
    <property type="entry name" value="LbH_MAT_GAT"/>
    <property type="match status" value="1"/>
</dbReference>
<dbReference type="InterPro" id="IPR039369">
    <property type="entry name" value="LacA-like"/>
</dbReference>
<evidence type="ECO:0000313" key="7">
    <source>
        <dbReference type="EMBL" id="GEQ03260.1"/>
    </source>
</evidence>
<dbReference type="InterPro" id="IPR024688">
    <property type="entry name" value="Mac_dom"/>
</dbReference>
<dbReference type="SUPFAM" id="SSF51161">
    <property type="entry name" value="Trimeric LpxA-like enzymes"/>
    <property type="match status" value="1"/>
</dbReference>
<evidence type="ECO:0000256" key="3">
    <source>
        <dbReference type="ARBA" id="ARBA00022737"/>
    </source>
</evidence>
<accession>A0AB34AIF6</accession>
<dbReference type="InterPro" id="IPR001451">
    <property type="entry name" value="Hexapep"/>
</dbReference>
<dbReference type="InterPro" id="IPR011004">
    <property type="entry name" value="Trimer_LpxA-like_sf"/>
</dbReference>
<name>A0AB34AIF6_STAUR</name>
<dbReference type="PANTHER" id="PTHR43017">
    <property type="entry name" value="GALACTOSIDE O-ACETYLTRANSFERASE"/>
    <property type="match status" value="1"/>
</dbReference>
<reference evidence="7 8" key="1">
    <citation type="submission" date="2019-07" db="EMBL/GenBank/DDBJ databases">
        <title>Whole genome shotgun sequence of Staphylococcus cohnii subsp. urealyticus NBRC 109766.</title>
        <authorList>
            <person name="Hosoyama A."/>
            <person name="Uohara A."/>
            <person name="Ohji S."/>
            <person name="Ichikawa N."/>
        </authorList>
    </citation>
    <scope>NUCLEOTIDE SEQUENCE [LARGE SCALE GENOMIC DNA]</scope>
    <source>
        <strain evidence="7 8">NBRC 109766</strain>
    </source>
</reference>
<comment type="caution">
    <text evidence="7">The sequence shown here is derived from an EMBL/GenBank/DDBJ whole genome shotgun (WGS) entry which is preliminary data.</text>
</comment>
<dbReference type="InterPro" id="IPR018357">
    <property type="entry name" value="Hexapep_transf_CS"/>
</dbReference>
<evidence type="ECO:0000259" key="6">
    <source>
        <dbReference type="SMART" id="SM01266"/>
    </source>
</evidence>